<accession>A0AAD7KZI9</accession>
<dbReference type="FunFam" id="3.30.160.20:FF:000036">
    <property type="entry name" value="Double-stranded RNA-binding protein 2"/>
    <property type="match status" value="2"/>
</dbReference>
<evidence type="ECO:0000313" key="7">
    <source>
        <dbReference type="Proteomes" id="UP001163823"/>
    </source>
</evidence>
<dbReference type="AlphaFoldDB" id="A0AAD7KZI9"/>
<evidence type="ECO:0000256" key="3">
    <source>
        <dbReference type="PROSITE-ProRule" id="PRU00266"/>
    </source>
</evidence>
<keyword evidence="1" id="KW-0677">Repeat</keyword>
<organism evidence="6 7">
    <name type="scientific">Quillaja saponaria</name>
    <name type="common">Soap bark tree</name>
    <dbReference type="NCBI Taxonomy" id="32244"/>
    <lineage>
        <taxon>Eukaryota</taxon>
        <taxon>Viridiplantae</taxon>
        <taxon>Streptophyta</taxon>
        <taxon>Embryophyta</taxon>
        <taxon>Tracheophyta</taxon>
        <taxon>Spermatophyta</taxon>
        <taxon>Magnoliopsida</taxon>
        <taxon>eudicotyledons</taxon>
        <taxon>Gunneridae</taxon>
        <taxon>Pentapetalae</taxon>
        <taxon>rosids</taxon>
        <taxon>fabids</taxon>
        <taxon>Fabales</taxon>
        <taxon>Quillajaceae</taxon>
        <taxon>Quillaja</taxon>
    </lineage>
</organism>
<reference evidence="6" key="1">
    <citation type="journal article" date="2023" name="Science">
        <title>Elucidation of the pathway for biosynthesis of saponin adjuvants from the soapbark tree.</title>
        <authorList>
            <person name="Reed J."/>
            <person name="Orme A."/>
            <person name="El-Demerdash A."/>
            <person name="Owen C."/>
            <person name="Martin L.B.B."/>
            <person name="Misra R.C."/>
            <person name="Kikuchi S."/>
            <person name="Rejzek M."/>
            <person name="Martin A.C."/>
            <person name="Harkess A."/>
            <person name="Leebens-Mack J."/>
            <person name="Louveau T."/>
            <person name="Stephenson M.J."/>
            <person name="Osbourn A."/>
        </authorList>
    </citation>
    <scope>NUCLEOTIDE SEQUENCE</scope>
    <source>
        <strain evidence="6">S10</strain>
    </source>
</reference>
<dbReference type="CDD" id="cd19907">
    <property type="entry name" value="DSRM_AtDRB-like_rpt1"/>
    <property type="match status" value="1"/>
</dbReference>
<proteinExistence type="predicted"/>
<dbReference type="CDD" id="cd19908">
    <property type="entry name" value="DSRM_AtDRB-like_rpt2"/>
    <property type="match status" value="1"/>
</dbReference>
<dbReference type="PROSITE" id="PS50137">
    <property type="entry name" value="DS_RBD"/>
    <property type="match status" value="2"/>
</dbReference>
<dbReference type="Gene3D" id="3.30.160.20">
    <property type="match status" value="2"/>
</dbReference>
<dbReference type="InterPro" id="IPR044451">
    <property type="entry name" value="AtDRB-like_DSRM_2"/>
</dbReference>
<dbReference type="InterPro" id="IPR044450">
    <property type="entry name" value="AtDRB-like_DSRM_1"/>
</dbReference>
<dbReference type="GO" id="GO:0003725">
    <property type="term" value="F:double-stranded RNA binding"/>
    <property type="evidence" value="ECO:0007669"/>
    <property type="project" value="InterPro"/>
</dbReference>
<dbReference type="PANTHER" id="PTHR46031:SF26">
    <property type="entry name" value="DOUBLE-STRANDED RNA-BINDING PROTEIN 2"/>
    <property type="match status" value="1"/>
</dbReference>
<evidence type="ECO:0000313" key="6">
    <source>
        <dbReference type="EMBL" id="KAJ7947815.1"/>
    </source>
</evidence>
<dbReference type="SMART" id="SM00358">
    <property type="entry name" value="DSRM"/>
    <property type="match status" value="2"/>
</dbReference>
<feature type="region of interest" description="Disordered" evidence="4">
    <location>
        <begin position="349"/>
        <end position="389"/>
    </location>
</feature>
<comment type="caution">
    <text evidence="6">The sequence shown here is derived from an EMBL/GenBank/DDBJ whole genome shotgun (WGS) entry which is preliminary data.</text>
</comment>
<dbReference type="PANTHER" id="PTHR46031">
    <property type="match status" value="1"/>
</dbReference>
<evidence type="ECO:0000256" key="1">
    <source>
        <dbReference type="ARBA" id="ARBA00022737"/>
    </source>
</evidence>
<feature type="compositionally biased region" description="Polar residues" evidence="4">
    <location>
        <begin position="235"/>
        <end position="258"/>
    </location>
</feature>
<evidence type="ECO:0000256" key="2">
    <source>
        <dbReference type="ARBA" id="ARBA00022884"/>
    </source>
</evidence>
<dbReference type="SUPFAM" id="SSF54768">
    <property type="entry name" value="dsRNA-binding domain-like"/>
    <property type="match status" value="2"/>
</dbReference>
<feature type="domain" description="DRBM" evidence="5">
    <location>
        <begin position="1"/>
        <end position="70"/>
    </location>
</feature>
<dbReference type="EMBL" id="JARAOO010000012">
    <property type="protein sequence ID" value="KAJ7947815.1"/>
    <property type="molecule type" value="Genomic_DNA"/>
</dbReference>
<feature type="region of interest" description="Disordered" evidence="4">
    <location>
        <begin position="235"/>
        <end position="275"/>
    </location>
</feature>
<evidence type="ECO:0000259" key="5">
    <source>
        <dbReference type="PROSITE" id="PS50137"/>
    </source>
</evidence>
<feature type="region of interest" description="Disordered" evidence="4">
    <location>
        <begin position="191"/>
        <end position="223"/>
    </location>
</feature>
<dbReference type="InterPro" id="IPR014720">
    <property type="entry name" value="dsRBD_dom"/>
</dbReference>
<dbReference type="KEGG" id="qsa:O6P43_028374"/>
<sequence>MYKNQLQELAQRSCFNLPSYTCIREGPDHAPRFKATVNFNGEIFESPHYCSTLRQAEHSAAEVALNSLSNRGPSHSLAARILDETGVYKNLLQEIAQRVGAPLPHYTTFRTGLGHLPVFTGTVELAGITFTGEAAKNKKQAEKNAAMAAWSSLKQLAKEAASSSSEPDNNDELEQITIARALLNYHLKEKMTSNPNSPIPFPKKFHIQSPRPTSPQPPPATTSKILPLICQKTAFRNRSSSVRQNESPESRITASNESPMPPLQSPASDGHGNRALKFPAFGPAPYVPIRQMRSPCHGIAPPVTMRTAVPVFSAPALPPPTVSHQMIRAPPVGVAPPVTIRQAIPVYAAPPVRKRGPPPIPKEPPAALSLQEELPAQNQETRSKSADNL</sequence>
<dbReference type="Proteomes" id="UP001163823">
    <property type="component" value="Chromosome 12"/>
</dbReference>
<feature type="domain" description="DRBM" evidence="5">
    <location>
        <begin position="87"/>
        <end position="155"/>
    </location>
</feature>
<dbReference type="Pfam" id="PF00035">
    <property type="entry name" value="dsrm"/>
    <property type="match status" value="2"/>
</dbReference>
<keyword evidence="2 3" id="KW-0694">RNA-binding</keyword>
<name>A0AAD7KZI9_QUISA</name>
<gene>
    <name evidence="6" type="ORF">O6P43_028374</name>
</gene>
<protein>
    <submittedName>
        <fullName evidence="6">Double-stranded RNA-binding protein</fullName>
    </submittedName>
</protein>
<keyword evidence="7" id="KW-1185">Reference proteome</keyword>
<evidence type="ECO:0000256" key="4">
    <source>
        <dbReference type="SAM" id="MobiDB-lite"/>
    </source>
</evidence>